<evidence type="ECO:0000256" key="5">
    <source>
        <dbReference type="ARBA" id="ARBA00022741"/>
    </source>
</evidence>
<evidence type="ECO:0000256" key="8">
    <source>
        <dbReference type="HAMAP-Rule" id="MF_00456"/>
    </source>
</evidence>
<evidence type="ECO:0000256" key="2">
    <source>
        <dbReference type="ARBA" id="ARBA00022605"/>
    </source>
</evidence>
<dbReference type="InterPro" id="IPR041739">
    <property type="entry name" value="G5K_ProB"/>
</dbReference>
<dbReference type="PIRSF" id="PIRSF000729">
    <property type="entry name" value="GK"/>
    <property type="match status" value="1"/>
</dbReference>
<feature type="binding site" evidence="8">
    <location>
        <position position="54"/>
    </location>
    <ligand>
        <name>substrate</name>
    </ligand>
</feature>
<feature type="domain" description="PUA" evidence="9">
    <location>
        <begin position="281"/>
        <end position="363"/>
    </location>
</feature>
<dbReference type="CDD" id="cd04242">
    <property type="entry name" value="AAK_G5K_ProB"/>
    <property type="match status" value="1"/>
</dbReference>
<feature type="binding site" evidence="8">
    <location>
        <begin position="173"/>
        <end position="174"/>
    </location>
    <ligand>
        <name>ATP</name>
        <dbReference type="ChEBI" id="CHEBI:30616"/>
    </ligand>
</feature>
<dbReference type="FunFam" id="2.30.130.10:FF:000007">
    <property type="entry name" value="Glutamate 5-kinase"/>
    <property type="match status" value="1"/>
</dbReference>
<dbReference type="InterPro" id="IPR019797">
    <property type="entry name" value="Glutamate_5-kinase_CS"/>
</dbReference>
<dbReference type="InterPro" id="IPR001057">
    <property type="entry name" value="Glu/AcGlu_kinase"/>
</dbReference>
<dbReference type="NCBIfam" id="TIGR01027">
    <property type="entry name" value="proB"/>
    <property type="match status" value="1"/>
</dbReference>
<dbReference type="GO" id="GO:0005829">
    <property type="term" value="C:cytosol"/>
    <property type="evidence" value="ECO:0007669"/>
    <property type="project" value="TreeGrafter"/>
</dbReference>
<feature type="binding site" evidence="8">
    <location>
        <position position="153"/>
    </location>
    <ligand>
        <name>substrate</name>
    </ligand>
</feature>
<accession>A0A5R9QCU7</accession>
<comment type="catalytic activity">
    <reaction evidence="8">
        <text>L-glutamate + ATP = L-glutamyl 5-phosphate + ADP</text>
        <dbReference type="Rhea" id="RHEA:14877"/>
        <dbReference type="ChEBI" id="CHEBI:29985"/>
        <dbReference type="ChEBI" id="CHEBI:30616"/>
        <dbReference type="ChEBI" id="CHEBI:58274"/>
        <dbReference type="ChEBI" id="CHEBI:456216"/>
        <dbReference type="EC" id="2.7.2.11"/>
    </reaction>
</comment>
<comment type="pathway">
    <text evidence="8">Amino-acid biosynthesis; L-proline biosynthesis; L-glutamate 5-semialdehyde from L-glutamate: step 1/2.</text>
</comment>
<keyword evidence="4 8" id="KW-0808">Transferase</keyword>
<dbReference type="GO" id="GO:0004349">
    <property type="term" value="F:glutamate 5-kinase activity"/>
    <property type="evidence" value="ECO:0007669"/>
    <property type="project" value="UniProtKB-UniRule"/>
</dbReference>
<evidence type="ECO:0000256" key="3">
    <source>
        <dbReference type="ARBA" id="ARBA00022650"/>
    </source>
</evidence>
<dbReference type="InterPro" id="IPR015947">
    <property type="entry name" value="PUA-like_sf"/>
</dbReference>
<dbReference type="PRINTS" id="PR00474">
    <property type="entry name" value="GLU5KINASE"/>
</dbReference>
<dbReference type="Pfam" id="PF00696">
    <property type="entry name" value="AA_kinase"/>
    <property type="match status" value="1"/>
</dbReference>
<keyword evidence="3 8" id="KW-0641">Proline biosynthesis</keyword>
<comment type="caution">
    <text evidence="8">Lacks conserved residue(s) required for the propagation of feature annotation.</text>
</comment>
<dbReference type="InterPro" id="IPR005715">
    <property type="entry name" value="Glu_5kinase/COase_Synthase"/>
</dbReference>
<dbReference type="PANTHER" id="PTHR43654:SF1">
    <property type="entry name" value="ISOPENTENYL PHOSPHATE KINASE"/>
    <property type="match status" value="1"/>
</dbReference>
<keyword evidence="11" id="KW-1185">Reference proteome</keyword>
<comment type="function">
    <text evidence="8">Catalyzes the transfer of a phosphate group to glutamate to form L-glutamate 5-phosphate.</text>
</comment>
<dbReference type="GO" id="GO:0003723">
    <property type="term" value="F:RNA binding"/>
    <property type="evidence" value="ECO:0007669"/>
    <property type="project" value="InterPro"/>
</dbReference>
<dbReference type="AlphaFoldDB" id="A0A5R9QCU7"/>
<dbReference type="GO" id="GO:0005524">
    <property type="term" value="F:ATP binding"/>
    <property type="evidence" value="ECO:0007669"/>
    <property type="project" value="UniProtKB-KW"/>
</dbReference>
<keyword evidence="6 8" id="KW-0418">Kinase</keyword>
<comment type="caution">
    <text evidence="10">The sequence shown here is derived from an EMBL/GenBank/DDBJ whole genome shotgun (WGS) entry which is preliminary data.</text>
</comment>
<comment type="subcellular location">
    <subcellularLocation>
        <location evidence="8">Cytoplasm</location>
    </subcellularLocation>
</comment>
<dbReference type="InterPro" id="IPR001048">
    <property type="entry name" value="Asp/Glu/Uridylate_kinase"/>
</dbReference>
<evidence type="ECO:0000256" key="4">
    <source>
        <dbReference type="ARBA" id="ARBA00022679"/>
    </source>
</evidence>
<dbReference type="Gene3D" id="3.40.1160.10">
    <property type="entry name" value="Acetylglutamate kinase-like"/>
    <property type="match status" value="2"/>
</dbReference>
<dbReference type="Gene3D" id="2.30.130.10">
    <property type="entry name" value="PUA domain"/>
    <property type="match status" value="1"/>
</dbReference>
<evidence type="ECO:0000259" key="9">
    <source>
        <dbReference type="SMART" id="SM00359"/>
    </source>
</evidence>
<evidence type="ECO:0000256" key="7">
    <source>
        <dbReference type="ARBA" id="ARBA00022840"/>
    </source>
</evidence>
<feature type="binding site" evidence="8">
    <location>
        <position position="14"/>
    </location>
    <ligand>
        <name>ATP</name>
        <dbReference type="ChEBI" id="CHEBI:30616"/>
    </ligand>
</feature>
<name>A0A5R9QCU7_9GAMM</name>
<dbReference type="PROSITE" id="PS50890">
    <property type="entry name" value="PUA"/>
    <property type="match status" value="1"/>
</dbReference>
<gene>
    <name evidence="8" type="primary">proB</name>
    <name evidence="10" type="ORF">DN820_15630</name>
</gene>
<dbReference type="InterPro" id="IPR036393">
    <property type="entry name" value="AceGlu_kinase-like_sf"/>
</dbReference>
<keyword evidence="1 8" id="KW-0963">Cytoplasm</keyword>
<dbReference type="InterPro" id="IPR002478">
    <property type="entry name" value="PUA"/>
</dbReference>
<comment type="similarity">
    <text evidence="8">Belongs to the glutamate 5-kinase family.</text>
</comment>
<sequence length="371" mass="39713">MRDKVTGARRWVVKIGSALLTADGRGLDQAAMAVWVEQMVALREAGVELVLVSSGAVAAGMSRLGWSARPKAMHELQAAAAIGQMGLVQAWESSFARHQRHTAQILLTHDDLSDRKRYLNARSTLRTLIQFGAIPVINENDTVVTDEIRFGDNDTLAALVANLVEADLLVILTDRDGMFDADPRVNPDALLISEARADDPALDAVAGGTGGALGRGGMQTKLRAARLAARSGAHTVIVGGRIEQVLARLKAGERLGTLLAPERSRHAARKQWLAGHLQTRGTLTLDAGAAQALGSGRSLLPVGVRAVQGGFRRGEMVVCIDPQGREIARGLVNYSALEAQRILGHASDDIEKLLGYVDEPELIHRDNLILV</sequence>
<dbReference type="InterPro" id="IPR011529">
    <property type="entry name" value="Glu_5kinase"/>
</dbReference>
<evidence type="ECO:0000256" key="6">
    <source>
        <dbReference type="ARBA" id="ARBA00022777"/>
    </source>
</evidence>
<evidence type="ECO:0000313" key="11">
    <source>
        <dbReference type="Proteomes" id="UP000306753"/>
    </source>
</evidence>
<proteinExistence type="inferred from homology"/>
<dbReference type="HAMAP" id="MF_00456">
    <property type="entry name" value="ProB"/>
    <property type="match status" value="1"/>
</dbReference>
<dbReference type="SUPFAM" id="SSF53633">
    <property type="entry name" value="Carbamate kinase-like"/>
    <property type="match status" value="1"/>
</dbReference>
<protein>
    <recommendedName>
        <fullName evidence="8">Glutamate 5-kinase</fullName>
        <ecNumber evidence="8">2.7.2.11</ecNumber>
    </recommendedName>
    <alternativeName>
        <fullName evidence="8">Gamma-glutamyl kinase</fullName>
        <shortName evidence="8">GK</shortName>
    </alternativeName>
</protein>
<dbReference type="EC" id="2.7.2.11" evidence="8"/>
<dbReference type="Proteomes" id="UP000306753">
    <property type="component" value="Unassembled WGS sequence"/>
</dbReference>
<dbReference type="CDD" id="cd21157">
    <property type="entry name" value="PUA_G5K"/>
    <property type="match status" value="1"/>
</dbReference>
<reference evidence="10 11" key="1">
    <citation type="journal article" date="2017" name="Eur. J. Clin. Microbiol. Infect. Dis.">
        <title>Uncommonly isolated clinical Pseudomonas: identification and phylogenetic assignation.</title>
        <authorList>
            <person name="Mulet M."/>
            <person name="Gomila M."/>
            <person name="Ramirez A."/>
            <person name="Cardew S."/>
            <person name="Moore E.R."/>
            <person name="Lalucat J."/>
            <person name="Garcia-Valdes E."/>
        </authorList>
    </citation>
    <scope>NUCLEOTIDE SEQUENCE [LARGE SCALE GENOMIC DNA]</scope>
    <source>
        <strain evidence="10 11">SD129</strain>
    </source>
</reference>
<keyword evidence="5 8" id="KW-0547">Nucleotide-binding</keyword>
<feature type="binding site" evidence="8">
    <location>
        <position position="141"/>
    </location>
    <ligand>
        <name>substrate</name>
    </ligand>
</feature>
<evidence type="ECO:0000256" key="1">
    <source>
        <dbReference type="ARBA" id="ARBA00022490"/>
    </source>
</evidence>
<dbReference type="RefSeq" id="WP_138409719.1">
    <property type="nucleotide sequence ID" value="NZ_QLAE01000032.1"/>
</dbReference>
<organism evidence="10 11">
    <name type="scientific">Stutzerimonas nosocomialis</name>
    <dbReference type="NCBI Taxonomy" id="1056496"/>
    <lineage>
        <taxon>Bacteria</taxon>
        <taxon>Pseudomonadati</taxon>
        <taxon>Pseudomonadota</taxon>
        <taxon>Gammaproteobacteria</taxon>
        <taxon>Pseudomonadales</taxon>
        <taxon>Pseudomonadaceae</taxon>
        <taxon>Stutzerimonas</taxon>
    </lineage>
</organism>
<dbReference type="PANTHER" id="PTHR43654">
    <property type="entry name" value="GLUTAMATE 5-KINASE"/>
    <property type="match status" value="1"/>
</dbReference>
<dbReference type="SMART" id="SM00359">
    <property type="entry name" value="PUA"/>
    <property type="match status" value="1"/>
</dbReference>
<dbReference type="OrthoDB" id="9804434at2"/>
<dbReference type="InterPro" id="IPR036974">
    <property type="entry name" value="PUA_sf"/>
</dbReference>
<dbReference type="FunFam" id="3.40.1160.10:FF:000018">
    <property type="entry name" value="Glutamate 5-kinase"/>
    <property type="match status" value="1"/>
</dbReference>
<keyword evidence="7 8" id="KW-0067">ATP-binding</keyword>
<dbReference type="UniPathway" id="UPA00098">
    <property type="reaction ID" value="UER00359"/>
</dbReference>
<dbReference type="Pfam" id="PF01472">
    <property type="entry name" value="PUA"/>
    <property type="match status" value="1"/>
</dbReference>
<dbReference type="PROSITE" id="PS00902">
    <property type="entry name" value="GLUTAMATE_5_KINASE"/>
    <property type="match status" value="1"/>
</dbReference>
<dbReference type="GO" id="GO:0055129">
    <property type="term" value="P:L-proline biosynthetic process"/>
    <property type="evidence" value="ECO:0007669"/>
    <property type="project" value="UniProtKB-UniRule"/>
</dbReference>
<dbReference type="SUPFAM" id="SSF88697">
    <property type="entry name" value="PUA domain-like"/>
    <property type="match status" value="1"/>
</dbReference>
<keyword evidence="2 8" id="KW-0028">Amino-acid biosynthesis</keyword>
<evidence type="ECO:0000313" key="10">
    <source>
        <dbReference type="EMBL" id="TLX62583.1"/>
    </source>
</evidence>
<dbReference type="EMBL" id="QLAG01000020">
    <property type="protein sequence ID" value="TLX62583.1"/>
    <property type="molecule type" value="Genomic_DNA"/>
</dbReference>